<evidence type="ECO:0000313" key="1">
    <source>
        <dbReference type="EMBL" id="OJA13177.1"/>
    </source>
</evidence>
<gene>
    <name evidence="1" type="ORF">AZE42_10170</name>
</gene>
<dbReference type="EMBL" id="LVVM01004332">
    <property type="protein sequence ID" value="OJA13177.1"/>
    <property type="molecule type" value="Genomic_DNA"/>
</dbReference>
<dbReference type="AlphaFoldDB" id="A0A1J8QHT8"/>
<name>A0A1J8QHT8_9AGAM</name>
<proteinExistence type="predicted"/>
<accession>A0A1J8QHT8</accession>
<dbReference type="OrthoDB" id="5584477at2759"/>
<sequence>MQRLPYARCDRDSIFELEPGKEIKVEDEEFNFDSPDHATHYGLCGRATNVFAVESDTLSHLARTLPSRNKTDQLVTKLYFPEELHQSEAEILEAEIAAKEPKVKDHVPHMIWPHTFKGTSITKVRKAPEIDNGQEGSCALYII</sequence>
<feature type="non-terminal residue" evidence="1">
    <location>
        <position position="143"/>
    </location>
</feature>
<protein>
    <submittedName>
        <fullName evidence="1">Uncharacterized protein</fullName>
    </submittedName>
</protein>
<organism evidence="1 2">
    <name type="scientific">Rhizopogon vesiculosus</name>
    <dbReference type="NCBI Taxonomy" id="180088"/>
    <lineage>
        <taxon>Eukaryota</taxon>
        <taxon>Fungi</taxon>
        <taxon>Dikarya</taxon>
        <taxon>Basidiomycota</taxon>
        <taxon>Agaricomycotina</taxon>
        <taxon>Agaricomycetes</taxon>
        <taxon>Agaricomycetidae</taxon>
        <taxon>Boletales</taxon>
        <taxon>Suillineae</taxon>
        <taxon>Rhizopogonaceae</taxon>
        <taxon>Rhizopogon</taxon>
    </lineage>
</organism>
<evidence type="ECO:0000313" key="2">
    <source>
        <dbReference type="Proteomes" id="UP000183567"/>
    </source>
</evidence>
<dbReference type="Proteomes" id="UP000183567">
    <property type="component" value="Unassembled WGS sequence"/>
</dbReference>
<comment type="caution">
    <text evidence="1">The sequence shown here is derived from an EMBL/GenBank/DDBJ whole genome shotgun (WGS) entry which is preliminary data.</text>
</comment>
<reference evidence="1 2" key="1">
    <citation type="submission" date="2016-03" db="EMBL/GenBank/DDBJ databases">
        <title>Comparative genomics of the ectomycorrhizal sister species Rhizopogon vinicolor and Rhizopogon vesiculosus (Basidiomycota: Boletales) reveals a divergence of the mating type B locus.</title>
        <authorList>
            <person name="Mujic A.B."/>
            <person name="Kuo A."/>
            <person name="Tritt A."/>
            <person name="Lipzen A."/>
            <person name="Chen C."/>
            <person name="Johnson J."/>
            <person name="Sharma A."/>
            <person name="Barry K."/>
            <person name="Grigoriev I.V."/>
            <person name="Spatafora J.W."/>
        </authorList>
    </citation>
    <scope>NUCLEOTIDE SEQUENCE [LARGE SCALE GENOMIC DNA]</scope>
    <source>
        <strain evidence="1 2">AM-OR11-056</strain>
    </source>
</reference>
<keyword evidence="2" id="KW-1185">Reference proteome</keyword>